<dbReference type="EMBL" id="CAUYUJ010020186">
    <property type="protein sequence ID" value="CAK0896429.1"/>
    <property type="molecule type" value="Genomic_DNA"/>
</dbReference>
<evidence type="ECO:0000313" key="2">
    <source>
        <dbReference type="EMBL" id="CAK0896429.1"/>
    </source>
</evidence>
<reference evidence="2" key="1">
    <citation type="submission" date="2023-10" db="EMBL/GenBank/DDBJ databases">
        <authorList>
            <person name="Chen Y."/>
            <person name="Shah S."/>
            <person name="Dougan E. K."/>
            <person name="Thang M."/>
            <person name="Chan C."/>
        </authorList>
    </citation>
    <scope>NUCLEOTIDE SEQUENCE [LARGE SCALE GENOMIC DNA]</scope>
</reference>
<feature type="compositionally biased region" description="Basic residues" evidence="1">
    <location>
        <begin position="1"/>
        <end position="23"/>
    </location>
</feature>
<evidence type="ECO:0000313" key="3">
    <source>
        <dbReference type="Proteomes" id="UP001189429"/>
    </source>
</evidence>
<comment type="caution">
    <text evidence="2">The sequence shown here is derived from an EMBL/GenBank/DDBJ whole genome shotgun (WGS) entry which is preliminary data.</text>
</comment>
<feature type="region of interest" description="Disordered" evidence="1">
    <location>
        <begin position="1"/>
        <end position="79"/>
    </location>
</feature>
<gene>
    <name evidence="2" type="ORF">PCOR1329_LOCUS74900</name>
</gene>
<sequence length="109" mass="11955">MTQRRRPRNGGKHARRPPGRRLPKGPCTVHACRNRLSRQGSTWEGRAEQGENQTRGGEGWGRLRPISGGEGASDQEAGGAVVETKVPLGAPWSHGVMKICVDFCRASWR</sequence>
<organism evidence="2 3">
    <name type="scientific">Prorocentrum cordatum</name>
    <dbReference type="NCBI Taxonomy" id="2364126"/>
    <lineage>
        <taxon>Eukaryota</taxon>
        <taxon>Sar</taxon>
        <taxon>Alveolata</taxon>
        <taxon>Dinophyceae</taxon>
        <taxon>Prorocentrales</taxon>
        <taxon>Prorocentraceae</taxon>
        <taxon>Prorocentrum</taxon>
    </lineage>
</organism>
<dbReference type="Proteomes" id="UP001189429">
    <property type="component" value="Unassembled WGS sequence"/>
</dbReference>
<accession>A0ABN9XAG6</accession>
<evidence type="ECO:0000256" key="1">
    <source>
        <dbReference type="SAM" id="MobiDB-lite"/>
    </source>
</evidence>
<keyword evidence="3" id="KW-1185">Reference proteome</keyword>
<name>A0ABN9XAG6_9DINO</name>
<protein>
    <submittedName>
        <fullName evidence="2">Uncharacterized protein</fullName>
    </submittedName>
</protein>
<proteinExistence type="predicted"/>